<reference evidence="1" key="1">
    <citation type="submission" date="2020-08" db="EMBL/GenBank/DDBJ databases">
        <title>Multicomponent nature underlies the extraordinary mechanical properties of spider dragline silk.</title>
        <authorList>
            <person name="Kono N."/>
            <person name="Nakamura H."/>
            <person name="Mori M."/>
            <person name="Yoshida Y."/>
            <person name="Ohtoshi R."/>
            <person name="Malay A.D."/>
            <person name="Moran D.A.P."/>
            <person name="Tomita M."/>
            <person name="Numata K."/>
            <person name="Arakawa K."/>
        </authorList>
    </citation>
    <scope>NUCLEOTIDE SEQUENCE</scope>
</reference>
<keyword evidence="2" id="KW-1185">Reference proteome</keyword>
<dbReference type="Proteomes" id="UP000887159">
    <property type="component" value="Unassembled WGS sequence"/>
</dbReference>
<dbReference type="AlphaFoldDB" id="A0A8X6SXZ3"/>
<proteinExistence type="predicted"/>
<comment type="caution">
    <text evidence="1">The sequence shown here is derived from an EMBL/GenBank/DDBJ whole genome shotgun (WGS) entry which is preliminary data.</text>
</comment>
<sequence length="159" mass="17605">MTDTLLWENYTLVRSATIQLALSEIETLHHYYSIYPSLSRCSSLEKISSLSHSSRIFSIPDPAATQSLTQISPSYRRSPKASAVPAVSLARLDEDSGQLQNPLGVPPSCPQRFLICGGQGSALDTLFLGPNHPWFLRSRILSRLRLSMSPYLVNLMEGL</sequence>
<gene>
    <name evidence="1" type="ORF">TNCV_3519021</name>
</gene>
<name>A0A8X6SXZ3_TRICX</name>
<protein>
    <submittedName>
        <fullName evidence="1">Uncharacterized protein</fullName>
    </submittedName>
</protein>
<dbReference type="EMBL" id="BMAU01021345">
    <property type="protein sequence ID" value="GFY17547.1"/>
    <property type="molecule type" value="Genomic_DNA"/>
</dbReference>
<organism evidence="1 2">
    <name type="scientific">Trichonephila clavipes</name>
    <name type="common">Golden silk orbweaver</name>
    <name type="synonym">Nephila clavipes</name>
    <dbReference type="NCBI Taxonomy" id="2585209"/>
    <lineage>
        <taxon>Eukaryota</taxon>
        <taxon>Metazoa</taxon>
        <taxon>Ecdysozoa</taxon>
        <taxon>Arthropoda</taxon>
        <taxon>Chelicerata</taxon>
        <taxon>Arachnida</taxon>
        <taxon>Araneae</taxon>
        <taxon>Araneomorphae</taxon>
        <taxon>Entelegynae</taxon>
        <taxon>Araneoidea</taxon>
        <taxon>Nephilidae</taxon>
        <taxon>Trichonephila</taxon>
    </lineage>
</organism>
<accession>A0A8X6SXZ3</accession>
<evidence type="ECO:0000313" key="2">
    <source>
        <dbReference type="Proteomes" id="UP000887159"/>
    </source>
</evidence>
<evidence type="ECO:0000313" key="1">
    <source>
        <dbReference type="EMBL" id="GFY17547.1"/>
    </source>
</evidence>